<feature type="region of interest" description="Disordered" evidence="1">
    <location>
        <begin position="199"/>
        <end position="246"/>
    </location>
</feature>
<dbReference type="Proteomes" id="UP000703661">
    <property type="component" value="Unassembled WGS sequence"/>
</dbReference>
<feature type="compositionally biased region" description="Acidic residues" evidence="1">
    <location>
        <begin position="228"/>
        <end position="246"/>
    </location>
</feature>
<keyword evidence="2" id="KW-0472">Membrane</keyword>
<accession>A0A9P6MVC0</accession>
<proteinExistence type="predicted"/>
<gene>
    <name evidence="3" type="ORF">BGZ80_010093</name>
</gene>
<organism evidence="3 4">
    <name type="scientific">Entomortierella chlamydospora</name>
    <dbReference type="NCBI Taxonomy" id="101097"/>
    <lineage>
        <taxon>Eukaryota</taxon>
        <taxon>Fungi</taxon>
        <taxon>Fungi incertae sedis</taxon>
        <taxon>Mucoromycota</taxon>
        <taxon>Mortierellomycotina</taxon>
        <taxon>Mortierellomycetes</taxon>
        <taxon>Mortierellales</taxon>
        <taxon>Mortierellaceae</taxon>
        <taxon>Entomortierella</taxon>
    </lineage>
</organism>
<name>A0A9P6MVC0_9FUNG</name>
<evidence type="ECO:0000256" key="2">
    <source>
        <dbReference type="SAM" id="Phobius"/>
    </source>
</evidence>
<dbReference type="EMBL" id="JAAAID010000667">
    <property type="protein sequence ID" value="KAG0015028.1"/>
    <property type="molecule type" value="Genomic_DNA"/>
</dbReference>
<sequence length="303" mass="32766">MANQYYKKDIHKSIEGLLTGLYVYEYLLDTSTSGVILRYIVQDQILSLKTKAPTLRFALYVVLGTAFLGFIRHLYSPDRYAVVIDFIGNVVNAQGSTGGQPSGGTGTSTRTLHSRSAAAAARSTPHNSNSSSQSDTQHPGVNDGLMTPGEVSAASSSRTGTQVFSSQARAQASLPLFEYTPQSDSSGNDPAEGYYVDEEETRHSLDNSPPNRTRHSTVGQGSNSSEADSGDTSDNSDSDEDDPLGDDYEEVLEQETFVVQLHFRDMMSYLFSNQETFSFSRIGLPAGSAAVDAEAMRVQNLPV</sequence>
<feature type="transmembrane region" description="Helical" evidence="2">
    <location>
        <begin position="57"/>
        <end position="75"/>
    </location>
</feature>
<keyword evidence="2" id="KW-0812">Transmembrane</keyword>
<feature type="compositionally biased region" description="Gly residues" evidence="1">
    <location>
        <begin position="96"/>
        <end position="106"/>
    </location>
</feature>
<feature type="region of interest" description="Disordered" evidence="1">
    <location>
        <begin position="95"/>
        <end position="167"/>
    </location>
</feature>
<reference evidence="3" key="1">
    <citation type="journal article" date="2020" name="Fungal Divers.">
        <title>Resolving the Mortierellaceae phylogeny through synthesis of multi-gene phylogenetics and phylogenomics.</title>
        <authorList>
            <person name="Vandepol N."/>
            <person name="Liber J."/>
            <person name="Desiro A."/>
            <person name="Na H."/>
            <person name="Kennedy M."/>
            <person name="Barry K."/>
            <person name="Grigoriev I.V."/>
            <person name="Miller A.N."/>
            <person name="O'Donnell K."/>
            <person name="Stajich J.E."/>
            <person name="Bonito G."/>
        </authorList>
    </citation>
    <scope>NUCLEOTIDE SEQUENCE</scope>
    <source>
        <strain evidence="3">NRRL 2769</strain>
    </source>
</reference>
<feature type="compositionally biased region" description="Polar residues" evidence="1">
    <location>
        <begin position="153"/>
        <end position="167"/>
    </location>
</feature>
<feature type="compositionally biased region" description="Low complexity" evidence="1">
    <location>
        <begin position="107"/>
        <end position="139"/>
    </location>
</feature>
<keyword evidence="4" id="KW-1185">Reference proteome</keyword>
<comment type="caution">
    <text evidence="3">The sequence shown here is derived from an EMBL/GenBank/DDBJ whole genome shotgun (WGS) entry which is preliminary data.</text>
</comment>
<evidence type="ECO:0000256" key="1">
    <source>
        <dbReference type="SAM" id="MobiDB-lite"/>
    </source>
</evidence>
<feature type="compositionally biased region" description="Polar residues" evidence="1">
    <location>
        <begin position="206"/>
        <end position="227"/>
    </location>
</feature>
<evidence type="ECO:0000313" key="4">
    <source>
        <dbReference type="Proteomes" id="UP000703661"/>
    </source>
</evidence>
<evidence type="ECO:0000313" key="3">
    <source>
        <dbReference type="EMBL" id="KAG0015028.1"/>
    </source>
</evidence>
<dbReference type="AlphaFoldDB" id="A0A9P6MVC0"/>
<protein>
    <submittedName>
        <fullName evidence="3">Uncharacterized protein</fullName>
    </submittedName>
</protein>
<dbReference type="OrthoDB" id="5428737at2759"/>
<keyword evidence="2" id="KW-1133">Transmembrane helix</keyword>